<dbReference type="PANTHER" id="PTHR30619">
    <property type="entry name" value="DNA INTERNALIZATION/COMPETENCE PROTEIN COMEC/REC2"/>
    <property type="match status" value="1"/>
</dbReference>
<dbReference type="Pfam" id="PF03772">
    <property type="entry name" value="Competence"/>
    <property type="match status" value="1"/>
</dbReference>
<dbReference type="InterPro" id="IPR004477">
    <property type="entry name" value="ComEC_N"/>
</dbReference>
<feature type="transmembrane region" description="Helical" evidence="6">
    <location>
        <begin position="383"/>
        <end position="402"/>
    </location>
</feature>
<feature type="transmembrane region" description="Helical" evidence="6">
    <location>
        <begin position="234"/>
        <end position="250"/>
    </location>
</feature>
<evidence type="ECO:0000256" key="4">
    <source>
        <dbReference type="ARBA" id="ARBA00022989"/>
    </source>
</evidence>
<dbReference type="InterPro" id="IPR052159">
    <property type="entry name" value="Competence_DNA_uptake"/>
</dbReference>
<evidence type="ECO:0000256" key="2">
    <source>
        <dbReference type="ARBA" id="ARBA00022475"/>
    </source>
</evidence>
<feature type="transmembrane region" description="Helical" evidence="6">
    <location>
        <begin position="189"/>
        <end position="213"/>
    </location>
</feature>
<reference evidence="8 9" key="1">
    <citation type="journal article" date="2015" name="Nature">
        <title>rRNA introns, odd ribosomes, and small enigmatic genomes across a large radiation of phyla.</title>
        <authorList>
            <person name="Brown C.T."/>
            <person name="Hug L.A."/>
            <person name="Thomas B.C."/>
            <person name="Sharon I."/>
            <person name="Castelle C.J."/>
            <person name="Singh A."/>
            <person name="Wilkins M.J."/>
            <person name="Williams K.H."/>
            <person name="Banfield J.F."/>
        </authorList>
    </citation>
    <scope>NUCLEOTIDE SEQUENCE [LARGE SCALE GENOMIC DNA]</scope>
</reference>
<dbReference type="PANTHER" id="PTHR30619:SF7">
    <property type="entry name" value="BETA-LACTAMASE DOMAIN PROTEIN"/>
    <property type="match status" value="1"/>
</dbReference>
<gene>
    <name evidence="8" type="ORF">UX85_C0004G0009</name>
</gene>
<keyword evidence="4 6" id="KW-1133">Transmembrane helix</keyword>
<evidence type="ECO:0000256" key="1">
    <source>
        <dbReference type="ARBA" id="ARBA00004651"/>
    </source>
</evidence>
<organism evidence="8 9">
    <name type="scientific">Candidatus Beckwithbacteria bacterium GW2011_GWB1_47_15</name>
    <dbReference type="NCBI Taxonomy" id="1618371"/>
    <lineage>
        <taxon>Bacteria</taxon>
        <taxon>Candidatus Beckwithiibacteriota</taxon>
    </lineage>
</organism>
<proteinExistence type="predicted"/>
<evidence type="ECO:0000256" key="6">
    <source>
        <dbReference type="SAM" id="Phobius"/>
    </source>
</evidence>
<accession>A0A0G1U459</accession>
<feature type="transmembrane region" description="Helical" evidence="6">
    <location>
        <begin position="297"/>
        <end position="317"/>
    </location>
</feature>
<evidence type="ECO:0000256" key="3">
    <source>
        <dbReference type="ARBA" id="ARBA00022692"/>
    </source>
</evidence>
<name>A0A0G1U459_9BACT</name>
<dbReference type="GO" id="GO:0005886">
    <property type="term" value="C:plasma membrane"/>
    <property type="evidence" value="ECO:0007669"/>
    <property type="project" value="UniProtKB-SubCell"/>
</dbReference>
<evidence type="ECO:0000259" key="7">
    <source>
        <dbReference type="Pfam" id="PF03772"/>
    </source>
</evidence>
<dbReference type="Proteomes" id="UP000033860">
    <property type="component" value="Unassembled WGS sequence"/>
</dbReference>
<evidence type="ECO:0000313" key="9">
    <source>
        <dbReference type="Proteomes" id="UP000033860"/>
    </source>
</evidence>
<feature type="transmembrane region" description="Helical" evidence="6">
    <location>
        <begin position="357"/>
        <end position="377"/>
    </location>
</feature>
<feature type="transmembrane region" description="Helical" evidence="6">
    <location>
        <begin position="6"/>
        <end position="22"/>
    </location>
</feature>
<comment type="subcellular location">
    <subcellularLocation>
        <location evidence="1">Cell membrane</location>
        <topology evidence="1">Multi-pass membrane protein</topology>
    </subcellularLocation>
</comment>
<dbReference type="EMBL" id="LCNT01000004">
    <property type="protein sequence ID" value="KKU61088.1"/>
    <property type="molecule type" value="Genomic_DNA"/>
</dbReference>
<feature type="transmembrane region" description="Helical" evidence="6">
    <location>
        <begin position="161"/>
        <end position="183"/>
    </location>
</feature>
<dbReference type="AlphaFoldDB" id="A0A0G1U459"/>
<protein>
    <submittedName>
        <fullName evidence="8">ComEC/Rec2-related protein</fullName>
    </submittedName>
</protein>
<keyword evidence="3 6" id="KW-0812">Transmembrane</keyword>
<sequence length="405" mass="44606">MRGFKWFLIWFVVFLVRFWFEVQEKQKIAKFAGDEVRLTGRISSVPILQGTRQNFDLGRVKVVTERFPEYHYGDRLRLSGTLEEKVLTPGYSRFSLVYPSVSKIETYSTNSWVFRLRSKLEGIFRRNLPEPEASLLSGIVLGIKSSLPYDFWQALRKTSTLHIVVASGYNVTVVIGTVIKYLAGLIKRSWAVGLGVAAVVVYTLMAGGEPAIVRAAIMGSLAYLGQVLGRKSDGVRLLLAAAGVMLWVEPSLVYDVGFRLSVAATAGLLLIAPLLGKVFDRVALIGKDLSETTAAQIAVWPILLTTFGQVSAFSILINGLILWLVPMIMVLGAVLAGAGLVLGPWAAPIGWLAYGPLHLMVGVISWFGGLSFVSWTVDLKASVIGSFTWVFLYYLVLGVVIWRKR</sequence>
<feature type="transmembrane region" description="Helical" evidence="6">
    <location>
        <begin position="256"/>
        <end position="276"/>
    </location>
</feature>
<keyword evidence="2" id="KW-1003">Cell membrane</keyword>
<dbReference type="NCBIfam" id="TIGR00360">
    <property type="entry name" value="ComEC_N-term"/>
    <property type="match status" value="1"/>
</dbReference>
<evidence type="ECO:0000256" key="5">
    <source>
        <dbReference type="ARBA" id="ARBA00023136"/>
    </source>
</evidence>
<feature type="transmembrane region" description="Helical" evidence="6">
    <location>
        <begin position="323"/>
        <end position="345"/>
    </location>
</feature>
<keyword evidence="5 6" id="KW-0472">Membrane</keyword>
<feature type="domain" description="ComEC/Rec2-related protein" evidence="7">
    <location>
        <begin position="139"/>
        <end position="401"/>
    </location>
</feature>
<evidence type="ECO:0000313" key="8">
    <source>
        <dbReference type="EMBL" id="KKU61088.1"/>
    </source>
</evidence>
<comment type="caution">
    <text evidence="8">The sequence shown here is derived from an EMBL/GenBank/DDBJ whole genome shotgun (WGS) entry which is preliminary data.</text>
</comment>